<feature type="region of interest" description="Disordered" evidence="8">
    <location>
        <begin position="136"/>
        <end position="177"/>
    </location>
</feature>
<evidence type="ECO:0000256" key="3">
    <source>
        <dbReference type="ARBA" id="ARBA00011484"/>
    </source>
</evidence>
<keyword evidence="5 7" id="KW-0450">Lipoyl</keyword>
<reference evidence="12" key="1">
    <citation type="journal article" date="2019" name="Int. J. Syst. Evol. Microbiol.">
        <title>The Global Catalogue of Microorganisms (GCM) 10K type strain sequencing project: providing services to taxonomists for standard genome sequencing and annotation.</title>
        <authorList>
            <consortium name="The Broad Institute Genomics Platform"/>
            <consortium name="The Broad Institute Genome Sequencing Center for Infectious Disease"/>
            <person name="Wu L."/>
            <person name="Ma J."/>
        </authorList>
    </citation>
    <scope>NUCLEOTIDE SEQUENCE [LARGE SCALE GENOMIC DNA]</scope>
    <source>
        <strain evidence="12">CGMCC 4.5798</strain>
    </source>
</reference>
<dbReference type="InterPro" id="IPR000089">
    <property type="entry name" value="Biotin_lipoyl"/>
</dbReference>
<accession>A0ABW0RSE8</accession>
<evidence type="ECO:0000256" key="8">
    <source>
        <dbReference type="SAM" id="MobiDB-lite"/>
    </source>
</evidence>
<feature type="compositionally biased region" description="Basic and acidic residues" evidence="8">
    <location>
        <begin position="150"/>
        <end position="170"/>
    </location>
</feature>
<keyword evidence="6 7" id="KW-0012">Acyltransferase</keyword>
<dbReference type="GO" id="GO:0016746">
    <property type="term" value="F:acyltransferase activity"/>
    <property type="evidence" value="ECO:0007669"/>
    <property type="project" value="UniProtKB-KW"/>
</dbReference>
<feature type="domain" description="Lipoyl-binding" evidence="9">
    <location>
        <begin position="3"/>
        <end position="78"/>
    </location>
</feature>
<dbReference type="SUPFAM" id="SSF47005">
    <property type="entry name" value="Peripheral subunit-binding domain of 2-oxo acid dehydrogenase complex"/>
    <property type="match status" value="1"/>
</dbReference>
<dbReference type="SUPFAM" id="SSF51230">
    <property type="entry name" value="Single hybrid motif"/>
    <property type="match status" value="1"/>
</dbReference>
<protein>
    <recommendedName>
        <fullName evidence="7">Dihydrolipoamide acetyltransferase component of pyruvate dehydrogenase complex</fullName>
        <ecNumber evidence="7">2.3.1.-</ecNumber>
    </recommendedName>
</protein>
<sequence length="462" mass="48817">MGIHIIKMPDVGEGIAECEVVAWRVQPGDTITEDQILADVMTDKATVEIPSPVHGTVMALGGKVGESLPVGGELIRIEVEGAGNFKGDAGKPAAASAPAAAPAADEPAELPHGFVPEPQRVAAGAASVAAPAASAARAPAAAPSPAARPARPEPQGKDAAPRALFRDPNEKPLAAPAVRKRAWDMGIELQYVAGSGPAGQITHADLDAYVSGSRRGHATQAGGDSRYAELHGEEAVPLIGLRRKIAEKMQLSKRQIPHFTYVEEVDVTELEALRAQLNDRYGKERGKLTLLPLLMRAVVLAIRKFPEVNARFDDQAGIVTRYQPVHLGIATQTDAGLMVPVIRNAEARDPWSSAKEILRLAEAARTGKAARDELSGSTITITSLGPLGGIVSTPVINHPEVAIVGVNRILDRPVVKNGGLVPRKLMNLSSSFDHRVIDGMVAAEFIQTVRGYLESPATLFVE</sequence>
<dbReference type="PROSITE" id="PS00189">
    <property type="entry name" value="LIPOYL"/>
    <property type="match status" value="1"/>
</dbReference>
<feature type="compositionally biased region" description="Low complexity" evidence="8">
    <location>
        <begin position="88"/>
        <end position="105"/>
    </location>
</feature>
<evidence type="ECO:0000259" key="10">
    <source>
        <dbReference type="PROSITE" id="PS51826"/>
    </source>
</evidence>
<evidence type="ECO:0000256" key="6">
    <source>
        <dbReference type="ARBA" id="ARBA00023315"/>
    </source>
</evidence>
<dbReference type="CDD" id="cd06849">
    <property type="entry name" value="lipoyl_domain"/>
    <property type="match status" value="1"/>
</dbReference>
<dbReference type="PROSITE" id="PS51826">
    <property type="entry name" value="PSBD"/>
    <property type="match status" value="1"/>
</dbReference>
<dbReference type="InterPro" id="IPR036625">
    <property type="entry name" value="E3-bd_dom_sf"/>
</dbReference>
<evidence type="ECO:0000256" key="5">
    <source>
        <dbReference type="ARBA" id="ARBA00022823"/>
    </source>
</evidence>
<dbReference type="Pfam" id="PF02817">
    <property type="entry name" value="E3_binding"/>
    <property type="match status" value="1"/>
</dbReference>
<dbReference type="PANTHER" id="PTHR43178:SF5">
    <property type="entry name" value="LIPOAMIDE ACYLTRANSFERASE COMPONENT OF BRANCHED-CHAIN ALPHA-KETO ACID DEHYDROGENASE COMPLEX, MITOCHONDRIAL"/>
    <property type="match status" value="1"/>
</dbReference>
<dbReference type="InterPro" id="IPR004167">
    <property type="entry name" value="PSBD"/>
</dbReference>
<name>A0ABW0RSE8_9BURK</name>
<gene>
    <name evidence="11" type="ORF">ACFPO9_00375</name>
</gene>
<dbReference type="Gene3D" id="4.10.320.10">
    <property type="entry name" value="E3-binding domain"/>
    <property type="match status" value="1"/>
</dbReference>
<dbReference type="SUPFAM" id="SSF52777">
    <property type="entry name" value="CoA-dependent acyltransferases"/>
    <property type="match status" value="1"/>
</dbReference>
<dbReference type="PROSITE" id="PS50968">
    <property type="entry name" value="BIOTINYL_LIPOYL"/>
    <property type="match status" value="1"/>
</dbReference>
<dbReference type="RefSeq" id="WP_379765363.1">
    <property type="nucleotide sequence ID" value="NZ_JBHSMZ010000001.1"/>
</dbReference>
<evidence type="ECO:0000256" key="2">
    <source>
        <dbReference type="ARBA" id="ARBA00007317"/>
    </source>
</evidence>
<dbReference type="EC" id="2.3.1.-" evidence="7"/>
<dbReference type="Proteomes" id="UP001596086">
    <property type="component" value="Unassembled WGS sequence"/>
</dbReference>
<comment type="subunit">
    <text evidence="3">Forms a 24-polypeptide structural core with octahedral symmetry.</text>
</comment>
<dbReference type="InterPro" id="IPR001078">
    <property type="entry name" value="2-oxoacid_DH_actylTfrase"/>
</dbReference>
<dbReference type="InterPro" id="IPR011053">
    <property type="entry name" value="Single_hybrid_motif"/>
</dbReference>
<dbReference type="InterPro" id="IPR050743">
    <property type="entry name" value="2-oxoacid_DH_E2_comp"/>
</dbReference>
<evidence type="ECO:0000256" key="1">
    <source>
        <dbReference type="ARBA" id="ARBA00001938"/>
    </source>
</evidence>
<dbReference type="PANTHER" id="PTHR43178">
    <property type="entry name" value="DIHYDROLIPOAMIDE ACETYLTRANSFERASE COMPONENT OF PYRUVATE DEHYDROGENASE COMPLEX"/>
    <property type="match status" value="1"/>
</dbReference>
<dbReference type="Pfam" id="PF00198">
    <property type="entry name" value="2-oxoacid_dh"/>
    <property type="match status" value="1"/>
</dbReference>
<keyword evidence="4 7" id="KW-0808">Transferase</keyword>
<dbReference type="EMBL" id="JBHSMZ010000001">
    <property type="protein sequence ID" value="MFC5546966.1"/>
    <property type="molecule type" value="Genomic_DNA"/>
</dbReference>
<dbReference type="Gene3D" id="3.30.559.10">
    <property type="entry name" value="Chloramphenicol acetyltransferase-like domain"/>
    <property type="match status" value="1"/>
</dbReference>
<comment type="similarity">
    <text evidence="2 7">Belongs to the 2-oxoacid dehydrogenase family.</text>
</comment>
<evidence type="ECO:0000259" key="9">
    <source>
        <dbReference type="PROSITE" id="PS50968"/>
    </source>
</evidence>
<feature type="region of interest" description="Disordered" evidence="8">
    <location>
        <begin position="88"/>
        <end position="114"/>
    </location>
</feature>
<dbReference type="InterPro" id="IPR003016">
    <property type="entry name" value="2-oxoA_DH_lipoyl-BS"/>
</dbReference>
<dbReference type="InterPro" id="IPR023213">
    <property type="entry name" value="CAT-like_dom_sf"/>
</dbReference>
<evidence type="ECO:0000256" key="7">
    <source>
        <dbReference type="RuleBase" id="RU003423"/>
    </source>
</evidence>
<comment type="caution">
    <text evidence="11">The sequence shown here is derived from an EMBL/GenBank/DDBJ whole genome shotgun (WGS) entry which is preliminary data.</text>
</comment>
<feature type="domain" description="Peripheral subunit-binding (PSBD)" evidence="10">
    <location>
        <begin position="173"/>
        <end position="210"/>
    </location>
</feature>
<evidence type="ECO:0000313" key="12">
    <source>
        <dbReference type="Proteomes" id="UP001596086"/>
    </source>
</evidence>
<feature type="compositionally biased region" description="Low complexity" evidence="8">
    <location>
        <begin position="136"/>
        <end position="149"/>
    </location>
</feature>
<keyword evidence="12" id="KW-1185">Reference proteome</keyword>
<evidence type="ECO:0000313" key="11">
    <source>
        <dbReference type="EMBL" id="MFC5546966.1"/>
    </source>
</evidence>
<organism evidence="11 12">
    <name type="scientific">Massilia aerilata</name>
    <dbReference type="NCBI Taxonomy" id="453817"/>
    <lineage>
        <taxon>Bacteria</taxon>
        <taxon>Pseudomonadati</taxon>
        <taxon>Pseudomonadota</taxon>
        <taxon>Betaproteobacteria</taxon>
        <taxon>Burkholderiales</taxon>
        <taxon>Oxalobacteraceae</taxon>
        <taxon>Telluria group</taxon>
        <taxon>Massilia</taxon>
    </lineage>
</organism>
<comment type="cofactor">
    <cofactor evidence="1 7">
        <name>(R)-lipoate</name>
        <dbReference type="ChEBI" id="CHEBI:83088"/>
    </cofactor>
</comment>
<dbReference type="Gene3D" id="2.40.50.100">
    <property type="match status" value="1"/>
</dbReference>
<proteinExistence type="inferred from homology"/>
<evidence type="ECO:0000256" key="4">
    <source>
        <dbReference type="ARBA" id="ARBA00022679"/>
    </source>
</evidence>
<dbReference type="Pfam" id="PF00364">
    <property type="entry name" value="Biotin_lipoyl"/>
    <property type="match status" value="1"/>
</dbReference>